<feature type="signal peptide" evidence="1">
    <location>
        <begin position="1"/>
        <end position="20"/>
    </location>
</feature>
<evidence type="ECO:0000313" key="3">
    <source>
        <dbReference type="EMBL" id="PPK86698.1"/>
    </source>
</evidence>
<dbReference type="AlphaFoldDB" id="A0A2S6I696"/>
<dbReference type="Proteomes" id="UP000237662">
    <property type="component" value="Unassembled WGS sequence"/>
</dbReference>
<dbReference type="PANTHER" id="PTHR23150">
    <property type="entry name" value="SULFATASE MODIFYING FACTOR 1, 2"/>
    <property type="match status" value="1"/>
</dbReference>
<name>A0A2S6I696_9BACT</name>
<dbReference type="SUPFAM" id="SSF56436">
    <property type="entry name" value="C-type lectin-like"/>
    <property type="match status" value="1"/>
</dbReference>
<reference evidence="3 4" key="1">
    <citation type="submission" date="2018-02" db="EMBL/GenBank/DDBJ databases">
        <title>Genomic Encyclopedia of Archaeal and Bacterial Type Strains, Phase II (KMG-II): from individual species to whole genera.</title>
        <authorList>
            <person name="Goeker M."/>
        </authorList>
    </citation>
    <scope>NUCLEOTIDE SEQUENCE [LARGE SCALE GENOMIC DNA]</scope>
    <source>
        <strain evidence="3 4">DSM 29526</strain>
    </source>
</reference>
<proteinExistence type="predicted"/>
<evidence type="ECO:0000259" key="2">
    <source>
        <dbReference type="Pfam" id="PF03781"/>
    </source>
</evidence>
<evidence type="ECO:0000313" key="4">
    <source>
        <dbReference type="Proteomes" id="UP000237662"/>
    </source>
</evidence>
<organism evidence="3 4">
    <name type="scientific">Neolewinella xylanilytica</name>
    <dbReference type="NCBI Taxonomy" id="1514080"/>
    <lineage>
        <taxon>Bacteria</taxon>
        <taxon>Pseudomonadati</taxon>
        <taxon>Bacteroidota</taxon>
        <taxon>Saprospiria</taxon>
        <taxon>Saprospirales</taxon>
        <taxon>Lewinellaceae</taxon>
        <taxon>Neolewinella</taxon>
    </lineage>
</organism>
<dbReference type="InterPro" id="IPR051043">
    <property type="entry name" value="Sulfatase_Mod_Factor_Kinase"/>
</dbReference>
<keyword evidence="1" id="KW-0732">Signal</keyword>
<dbReference type="PANTHER" id="PTHR23150:SF19">
    <property type="entry name" value="FORMYLGLYCINE-GENERATING ENZYME"/>
    <property type="match status" value="1"/>
</dbReference>
<dbReference type="PROSITE" id="PS51257">
    <property type="entry name" value="PROKAR_LIPOPROTEIN"/>
    <property type="match status" value="1"/>
</dbReference>
<dbReference type="OrthoDB" id="9768004at2"/>
<keyword evidence="4" id="KW-1185">Reference proteome</keyword>
<feature type="chain" id="PRO_5015726719" evidence="1">
    <location>
        <begin position="21"/>
        <end position="261"/>
    </location>
</feature>
<gene>
    <name evidence="3" type="ORF">CLV84_3634</name>
</gene>
<dbReference type="RefSeq" id="WP_104421116.1">
    <property type="nucleotide sequence ID" value="NZ_PTJC01000006.1"/>
</dbReference>
<protein>
    <submittedName>
        <fullName evidence="3">Sulfatase modifying factor 1</fullName>
    </submittedName>
</protein>
<dbReference type="Gene3D" id="3.90.1580.10">
    <property type="entry name" value="paralog of FGE (formylglycine-generating enzyme)"/>
    <property type="match status" value="1"/>
</dbReference>
<sequence length="261" mass="29109">MWIHKPVLCLLLWGIFFSCSDVDNGRQAATTLPEVEGMVRIDHPDGGYWMDATETTTAQFARFIEASGYRTEADSFGWSGVFSLETLTWVPVNGANWQYPLGPDAPAAAPNDPVTQVSLRDALAYAEWAGKRLPTEQEWMYAANQGDGDQEYPWGKEMLPEGEYLGNWWQGPFPYRNEVRDGFAGVAPVQSYPPSGNGLYDISGNVWEWTTSQSPHSQERIIKGGSFLCSTSYCTGFNLRQRQFTPPDSGLNHLGFRCVKG</sequence>
<dbReference type="InterPro" id="IPR005532">
    <property type="entry name" value="SUMF_dom"/>
</dbReference>
<feature type="domain" description="Sulfatase-modifying factor enzyme-like" evidence="2">
    <location>
        <begin position="46"/>
        <end position="260"/>
    </location>
</feature>
<dbReference type="GO" id="GO:0120147">
    <property type="term" value="F:formylglycine-generating oxidase activity"/>
    <property type="evidence" value="ECO:0007669"/>
    <property type="project" value="TreeGrafter"/>
</dbReference>
<dbReference type="InterPro" id="IPR016187">
    <property type="entry name" value="CTDL_fold"/>
</dbReference>
<comment type="caution">
    <text evidence="3">The sequence shown here is derived from an EMBL/GenBank/DDBJ whole genome shotgun (WGS) entry which is preliminary data.</text>
</comment>
<dbReference type="Pfam" id="PF03781">
    <property type="entry name" value="FGE-sulfatase"/>
    <property type="match status" value="1"/>
</dbReference>
<dbReference type="EMBL" id="PTJC01000006">
    <property type="protein sequence ID" value="PPK86698.1"/>
    <property type="molecule type" value="Genomic_DNA"/>
</dbReference>
<evidence type="ECO:0000256" key="1">
    <source>
        <dbReference type="SAM" id="SignalP"/>
    </source>
</evidence>
<dbReference type="InterPro" id="IPR042095">
    <property type="entry name" value="SUMF_sf"/>
</dbReference>
<accession>A0A2S6I696</accession>